<dbReference type="EnsemblFungi" id="EJT75568">
    <property type="protein sequence ID" value="EJT75568"/>
    <property type="gene ID" value="GGTG_05501"/>
</dbReference>
<keyword evidence="4" id="KW-1185">Reference proteome</keyword>
<accession>J3NW38</accession>
<gene>
    <name evidence="3" type="primary">20345959</name>
    <name evidence="2" type="ORF">GGTG_05501</name>
</gene>
<dbReference type="OrthoDB" id="5195642at2759"/>
<feature type="compositionally biased region" description="Basic and acidic residues" evidence="1">
    <location>
        <begin position="224"/>
        <end position="241"/>
    </location>
</feature>
<feature type="region of interest" description="Disordered" evidence="1">
    <location>
        <begin position="136"/>
        <end position="197"/>
    </location>
</feature>
<dbReference type="RefSeq" id="XP_009221568.1">
    <property type="nucleotide sequence ID" value="XM_009223304.1"/>
</dbReference>
<feature type="region of interest" description="Disordered" evidence="1">
    <location>
        <begin position="224"/>
        <end position="250"/>
    </location>
</feature>
<reference evidence="4" key="1">
    <citation type="submission" date="2010-07" db="EMBL/GenBank/DDBJ databases">
        <title>The genome sequence of Gaeumannomyces graminis var. tritici strain R3-111a-1.</title>
        <authorList>
            <consortium name="The Broad Institute Genome Sequencing Platform"/>
            <person name="Ma L.-J."/>
            <person name="Dead R."/>
            <person name="Young S."/>
            <person name="Zeng Q."/>
            <person name="Koehrsen M."/>
            <person name="Alvarado L."/>
            <person name="Berlin A."/>
            <person name="Chapman S.B."/>
            <person name="Chen Z."/>
            <person name="Freedman E."/>
            <person name="Gellesch M."/>
            <person name="Goldberg J."/>
            <person name="Griggs A."/>
            <person name="Gujja S."/>
            <person name="Heilman E.R."/>
            <person name="Heiman D."/>
            <person name="Hepburn T."/>
            <person name="Howarth C."/>
            <person name="Jen D."/>
            <person name="Larson L."/>
            <person name="Mehta T."/>
            <person name="Neiman D."/>
            <person name="Pearson M."/>
            <person name="Roberts A."/>
            <person name="Saif S."/>
            <person name="Shea T."/>
            <person name="Shenoy N."/>
            <person name="Sisk P."/>
            <person name="Stolte C."/>
            <person name="Sykes S."/>
            <person name="Walk T."/>
            <person name="White J."/>
            <person name="Yandava C."/>
            <person name="Haas B."/>
            <person name="Nusbaum C."/>
            <person name="Birren B."/>
        </authorList>
    </citation>
    <scope>NUCLEOTIDE SEQUENCE [LARGE SCALE GENOMIC DNA]</scope>
    <source>
        <strain evidence="4">R3-111a-1</strain>
    </source>
</reference>
<dbReference type="AlphaFoldDB" id="J3NW38"/>
<evidence type="ECO:0000256" key="1">
    <source>
        <dbReference type="SAM" id="MobiDB-lite"/>
    </source>
</evidence>
<dbReference type="Proteomes" id="UP000006039">
    <property type="component" value="Unassembled WGS sequence"/>
</dbReference>
<evidence type="ECO:0000313" key="3">
    <source>
        <dbReference type="EnsemblFungi" id="EJT75568"/>
    </source>
</evidence>
<organism evidence="2">
    <name type="scientific">Gaeumannomyces tritici (strain R3-111a-1)</name>
    <name type="common">Wheat and barley take-all root rot fungus</name>
    <name type="synonym">Gaeumannomyces graminis var. tritici</name>
    <dbReference type="NCBI Taxonomy" id="644352"/>
    <lineage>
        <taxon>Eukaryota</taxon>
        <taxon>Fungi</taxon>
        <taxon>Dikarya</taxon>
        <taxon>Ascomycota</taxon>
        <taxon>Pezizomycotina</taxon>
        <taxon>Sordariomycetes</taxon>
        <taxon>Sordariomycetidae</taxon>
        <taxon>Magnaporthales</taxon>
        <taxon>Magnaporthaceae</taxon>
        <taxon>Gaeumannomyces</taxon>
    </lineage>
</organism>
<dbReference type="HOGENOM" id="CLU_1230153_0_0_1"/>
<dbReference type="GeneID" id="20345959"/>
<reference evidence="2" key="3">
    <citation type="submission" date="2010-09" db="EMBL/GenBank/DDBJ databases">
        <title>Annotation of Gaeumannomyces graminis var. tritici R3-111a-1.</title>
        <authorList>
            <consortium name="The Broad Institute Genome Sequencing Platform"/>
            <person name="Ma L.-J."/>
            <person name="Dead R."/>
            <person name="Young S.K."/>
            <person name="Zeng Q."/>
            <person name="Gargeya S."/>
            <person name="Fitzgerald M."/>
            <person name="Haas B."/>
            <person name="Abouelleil A."/>
            <person name="Alvarado L."/>
            <person name="Arachchi H.M."/>
            <person name="Berlin A."/>
            <person name="Brown A."/>
            <person name="Chapman S.B."/>
            <person name="Chen Z."/>
            <person name="Dunbar C."/>
            <person name="Freedman E."/>
            <person name="Gearin G."/>
            <person name="Gellesch M."/>
            <person name="Goldberg J."/>
            <person name="Griggs A."/>
            <person name="Gujja S."/>
            <person name="Heiman D."/>
            <person name="Howarth C."/>
            <person name="Larson L."/>
            <person name="Lui A."/>
            <person name="MacDonald P.J.P."/>
            <person name="Mehta T."/>
            <person name="Montmayeur A."/>
            <person name="Murphy C."/>
            <person name="Neiman D."/>
            <person name="Pearson M."/>
            <person name="Priest M."/>
            <person name="Roberts A."/>
            <person name="Saif S."/>
            <person name="Shea T."/>
            <person name="Shenoy N."/>
            <person name="Sisk P."/>
            <person name="Stolte C."/>
            <person name="Sykes S."/>
            <person name="Yandava C."/>
            <person name="Wortman J."/>
            <person name="Nusbaum C."/>
            <person name="Birren B."/>
        </authorList>
    </citation>
    <scope>NUCLEOTIDE SEQUENCE</scope>
    <source>
        <strain evidence="2">R3-111a-1</strain>
    </source>
</reference>
<name>J3NW38_GAET3</name>
<proteinExistence type="predicted"/>
<dbReference type="VEuPathDB" id="FungiDB:GGTG_05501"/>
<feature type="compositionally biased region" description="Low complexity" evidence="1">
    <location>
        <begin position="146"/>
        <end position="160"/>
    </location>
</feature>
<evidence type="ECO:0000313" key="2">
    <source>
        <dbReference type="EMBL" id="EJT75568.1"/>
    </source>
</evidence>
<reference evidence="2" key="2">
    <citation type="submission" date="2010-07" db="EMBL/GenBank/DDBJ databases">
        <authorList>
            <consortium name="The Broad Institute Genome Sequencing Platform"/>
            <consortium name="Broad Institute Genome Sequencing Center for Infectious Disease"/>
            <person name="Ma L.-J."/>
            <person name="Dead R."/>
            <person name="Young S."/>
            <person name="Zeng Q."/>
            <person name="Koehrsen M."/>
            <person name="Alvarado L."/>
            <person name="Berlin A."/>
            <person name="Chapman S.B."/>
            <person name="Chen Z."/>
            <person name="Freedman E."/>
            <person name="Gellesch M."/>
            <person name="Goldberg J."/>
            <person name="Griggs A."/>
            <person name="Gujja S."/>
            <person name="Heilman E.R."/>
            <person name="Heiman D."/>
            <person name="Hepburn T."/>
            <person name="Howarth C."/>
            <person name="Jen D."/>
            <person name="Larson L."/>
            <person name="Mehta T."/>
            <person name="Neiman D."/>
            <person name="Pearson M."/>
            <person name="Roberts A."/>
            <person name="Saif S."/>
            <person name="Shea T."/>
            <person name="Shenoy N."/>
            <person name="Sisk P."/>
            <person name="Stolte C."/>
            <person name="Sykes S."/>
            <person name="Walk T."/>
            <person name="White J."/>
            <person name="Yandava C."/>
            <person name="Haas B."/>
            <person name="Nusbaum C."/>
            <person name="Birren B."/>
        </authorList>
    </citation>
    <scope>NUCLEOTIDE SEQUENCE</scope>
    <source>
        <strain evidence="2">R3-111a-1</strain>
    </source>
</reference>
<sequence>MANPYGDGEFAHAFNQQDHQTQQAWNALATTIPPPPFRAEWGYAHGTSDQMWPPEHLGGEPEHDYVEQVVVLVQGLPAQAARGDILSAARVLTGNTGSSFGIHYVTITQPGTAYVYCADVRKAAGLAELLSQGGFPPDLNAKPAPSSSSSGGSSRGQKSSSGRKQKSQKDPAAAASASGKARVRSGPPSSAPATQPSIPLYTEHCAFKISSQFLQHLQEVRFARGNKGPEKVRQKWEESHPSGRPKPSKR</sequence>
<reference evidence="3" key="4">
    <citation type="journal article" date="2015" name="G3 (Bethesda)">
        <title>Genome sequences of three phytopathogenic species of the Magnaporthaceae family of fungi.</title>
        <authorList>
            <person name="Okagaki L.H."/>
            <person name="Nunes C.C."/>
            <person name="Sailsbery J."/>
            <person name="Clay B."/>
            <person name="Brown D."/>
            <person name="John T."/>
            <person name="Oh Y."/>
            <person name="Young N."/>
            <person name="Fitzgerald M."/>
            <person name="Haas B.J."/>
            <person name="Zeng Q."/>
            <person name="Young S."/>
            <person name="Adiconis X."/>
            <person name="Fan L."/>
            <person name="Levin J.Z."/>
            <person name="Mitchell T.K."/>
            <person name="Okubara P.A."/>
            <person name="Farman M.L."/>
            <person name="Kohn L.M."/>
            <person name="Birren B."/>
            <person name="Ma L.-J."/>
            <person name="Dean R.A."/>
        </authorList>
    </citation>
    <scope>NUCLEOTIDE SEQUENCE</scope>
    <source>
        <strain evidence="3">R3-111a-1</strain>
    </source>
</reference>
<protein>
    <submittedName>
        <fullName evidence="2 3">Uncharacterized protein</fullName>
    </submittedName>
</protein>
<dbReference type="EMBL" id="GL385397">
    <property type="protein sequence ID" value="EJT75568.1"/>
    <property type="molecule type" value="Genomic_DNA"/>
</dbReference>
<evidence type="ECO:0000313" key="4">
    <source>
        <dbReference type="Proteomes" id="UP000006039"/>
    </source>
</evidence>
<reference evidence="3" key="5">
    <citation type="submission" date="2018-04" db="UniProtKB">
        <authorList>
            <consortium name="EnsemblFungi"/>
        </authorList>
    </citation>
    <scope>IDENTIFICATION</scope>
    <source>
        <strain evidence="3">R3-111a-1</strain>
    </source>
</reference>
<feature type="compositionally biased region" description="Polar residues" evidence="1">
    <location>
        <begin position="187"/>
        <end position="197"/>
    </location>
</feature>
<dbReference type="eggNOG" id="ENOG502T4J2">
    <property type="taxonomic scope" value="Eukaryota"/>
</dbReference>